<name>A0A4Z2G822_9TELE</name>
<gene>
    <name evidence="1" type="ORF">EYF80_040517</name>
</gene>
<dbReference type="EMBL" id="SRLO01000662">
    <property type="protein sequence ID" value="TNN49280.1"/>
    <property type="molecule type" value="Genomic_DNA"/>
</dbReference>
<keyword evidence="2" id="KW-1185">Reference proteome</keyword>
<proteinExistence type="predicted"/>
<organism evidence="1 2">
    <name type="scientific">Liparis tanakae</name>
    <name type="common">Tanaka's snailfish</name>
    <dbReference type="NCBI Taxonomy" id="230148"/>
    <lineage>
        <taxon>Eukaryota</taxon>
        <taxon>Metazoa</taxon>
        <taxon>Chordata</taxon>
        <taxon>Craniata</taxon>
        <taxon>Vertebrata</taxon>
        <taxon>Euteleostomi</taxon>
        <taxon>Actinopterygii</taxon>
        <taxon>Neopterygii</taxon>
        <taxon>Teleostei</taxon>
        <taxon>Neoteleostei</taxon>
        <taxon>Acanthomorphata</taxon>
        <taxon>Eupercaria</taxon>
        <taxon>Perciformes</taxon>
        <taxon>Cottioidei</taxon>
        <taxon>Cottales</taxon>
        <taxon>Liparidae</taxon>
        <taxon>Liparis</taxon>
    </lineage>
</organism>
<comment type="caution">
    <text evidence="1">The sequence shown here is derived from an EMBL/GenBank/DDBJ whole genome shotgun (WGS) entry which is preliminary data.</text>
</comment>
<sequence>MLMRCLVTQNLEWGVSVGYGERNNVALCASRAGKTNRFPWKEIMFRLHLRRPHKADQRPVCCVEQAEEEEEEEKEEEEEEKRIWTATQYTHTDTPEGNADWALNLHWANSRAFVLFDDLQLTERRGSLELVALLPWFYSCPIPLAQDV</sequence>
<evidence type="ECO:0000313" key="2">
    <source>
        <dbReference type="Proteomes" id="UP000314294"/>
    </source>
</evidence>
<evidence type="ECO:0000313" key="1">
    <source>
        <dbReference type="EMBL" id="TNN49280.1"/>
    </source>
</evidence>
<dbReference type="Proteomes" id="UP000314294">
    <property type="component" value="Unassembled WGS sequence"/>
</dbReference>
<accession>A0A4Z2G822</accession>
<dbReference type="AlphaFoldDB" id="A0A4Z2G822"/>
<reference evidence="1 2" key="1">
    <citation type="submission" date="2019-03" db="EMBL/GenBank/DDBJ databases">
        <title>First draft genome of Liparis tanakae, snailfish: a comprehensive survey of snailfish specific genes.</title>
        <authorList>
            <person name="Kim W."/>
            <person name="Song I."/>
            <person name="Jeong J.-H."/>
            <person name="Kim D."/>
            <person name="Kim S."/>
            <person name="Ryu S."/>
            <person name="Song J.Y."/>
            <person name="Lee S.K."/>
        </authorList>
    </citation>
    <scope>NUCLEOTIDE SEQUENCE [LARGE SCALE GENOMIC DNA]</scope>
    <source>
        <tissue evidence="1">Muscle</tissue>
    </source>
</reference>
<protein>
    <submittedName>
        <fullName evidence="1">Uncharacterized protein</fullName>
    </submittedName>
</protein>